<evidence type="ECO:0000313" key="1">
    <source>
        <dbReference type="EMBL" id="CRL04845.1"/>
    </source>
</evidence>
<organism evidence="1 2">
    <name type="scientific">Clunio marinus</name>
    <dbReference type="NCBI Taxonomy" id="568069"/>
    <lineage>
        <taxon>Eukaryota</taxon>
        <taxon>Metazoa</taxon>
        <taxon>Ecdysozoa</taxon>
        <taxon>Arthropoda</taxon>
        <taxon>Hexapoda</taxon>
        <taxon>Insecta</taxon>
        <taxon>Pterygota</taxon>
        <taxon>Neoptera</taxon>
        <taxon>Endopterygota</taxon>
        <taxon>Diptera</taxon>
        <taxon>Nematocera</taxon>
        <taxon>Chironomoidea</taxon>
        <taxon>Chironomidae</taxon>
        <taxon>Clunio</taxon>
    </lineage>
</organism>
<evidence type="ECO:0000313" key="2">
    <source>
        <dbReference type="Proteomes" id="UP000183832"/>
    </source>
</evidence>
<dbReference type="Proteomes" id="UP000183832">
    <property type="component" value="Unassembled WGS sequence"/>
</dbReference>
<sequence length="65" mass="7413">MAKENIIKQQVLKTQQNKGNDKKLWKCKPGKRLVSSDILREILEICNSKAIFPRSGMTSNQPKAE</sequence>
<dbReference type="AlphaFoldDB" id="A0A1J1IXB8"/>
<accession>A0A1J1IXB8</accession>
<proteinExistence type="predicted"/>
<name>A0A1J1IXB8_9DIPT</name>
<reference evidence="1 2" key="1">
    <citation type="submission" date="2015-04" db="EMBL/GenBank/DDBJ databases">
        <authorList>
            <person name="Syromyatnikov M.Y."/>
            <person name="Popov V.N."/>
        </authorList>
    </citation>
    <scope>NUCLEOTIDE SEQUENCE [LARGE SCALE GENOMIC DNA]</scope>
</reference>
<keyword evidence="2" id="KW-1185">Reference proteome</keyword>
<dbReference type="EMBL" id="CVRI01000063">
    <property type="protein sequence ID" value="CRL04845.1"/>
    <property type="molecule type" value="Genomic_DNA"/>
</dbReference>
<protein>
    <submittedName>
        <fullName evidence="1">CLUMA_CG017898, isoform A</fullName>
    </submittedName>
</protein>
<gene>
    <name evidence="1" type="ORF">CLUMA_CG017898</name>
</gene>